<dbReference type="CDD" id="cd00167">
    <property type="entry name" value="SANT"/>
    <property type="match status" value="1"/>
</dbReference>
<dbReference type="InterPro" id="IPR009057">
    <property type="entry name" value="Homeodomain-like_sf"/>
</dbReference>
<dbReference type="Pfam" id="PF00249">
    <property type="entry name" value="Myb_DNA-binding"/>
    <property type="match status" value="1"/>
</dbReference>
<keyword evidence="5" id="KW-1185">Reference proteome</keyword>
<dbReference type="Proteomes" id="UP001162131">
    <property type="component" value="Unassembled WGS sequence"/>
</dbReference>
<reference evidence="4" key="1">
    <citation type="submission" date="2021-09" db="EMBL/GenBank/DDBJ databases">
        <authorList>
            <consortium name="AG Swart"/>
            <person name="Singh M."/>
            <person name="Singh A."/>
            <person name="Seah K."/>
            <person name="Emmerich C."/>
        </authorList>
    </citation>
    <scope>NUCLEOTIDE SEQUENCE</scope>
    <source>
        <strain evidence="4">ATCC30299</strain>
    </source>
</reference>
<dbReference type="PANTHER" id="PTHR12802">
    <property type="entry name" value="SWI/SNF COMPLEX-RELATED"/>
    <property type="match status" value="1"/>
</dbReference>
<comment type="caution">
    <text evidence="4">The sequence shown here is derived from an EMBL/GenBank/DDBJ whole genome shotgun (WGS) entry which is preliminary data.</text>
</comment>
<evidence type="ECO:0000259" key="3">
    <source>
        <dbReference type="PROSITE" id="PS51294"/>
    </source>
</evidence>
<name>A0AAU9K9S5_9CILI</name>
<accession>A0AAU9K9S5</accession>
<evidence type="ECO:0000313" key="5">
    <source>
        <dbReference type="Proteomes" id="UP001162131"/>
    </source>
</evidence>
<dbReference type="Gene3D" id="1.10.10.60">
    <property type="entry name" value="Homeodomain-like"/>
    <property type="match status" value="1"/>
</dbReference>
<dbReference type="InterPro" id="IPR017930">
    <property type="entry name" value="Myb_dom"/>
</dbReference>
<sequence length="123" mass="14875">MTKIINHGRWSESEHEKYREGLKRSLDWKKIAKLVETRTIQQCRSHHQKMKKQPAEKIFKGCRKAVRDAETQYELENPYQAYQPCQIDLNFAESFYKSFWYLYENSVSQQMYFRDALPKECAL</sequence>
<evidence type="ECO:0000259" key="2">
    <source>
        <dbReference type="PROSITE" id="PS50090"/>
    </source>
</evidence>
<protein>
    <submittedName>
        <fullName evidence="4">Uncharacterized protein</fullName>
    </submittedName>
</protein>
<dbReference type="PROSITE" id="PS50090">
    <property type="entry name" value="MYB_LIKE"/>
    <property type="match status" value="1"/>
</dbReference>
<feature type="domain" description="Myb-like" evidence="2">
    <location>
        <begin position="2"/>
        <end position="51"/>
    </location>
</feature>
<proteinExistence type="predicted"/>
<organism evidence="4 5">
    <name type="scientific">Blepharisma stoltei</name>
    <dbReference type="NCBI Taxonomy" id="1481888"/>
    <lineage>
        <taxon>Eukaryota</taxon>
        <taxon>Sar</taxon>
        <taxon>Alveolata</taxon>
        <taxon>Ciliophora</taxon>
        <taxon>Postciliodesmatophora</taxon>
        <taxon>Heterotrichea</taxon>
        <taxon>Heterotrichida</taxon>
        <taxon>Blepharismidae</taxon>
        <taxon>Blepharisma</taxon>
    </lineage>
</organism>
<keyword evidence="1" id="KW-0539">Nucleus</keyword>
<dbReference type="AlphaFoldDB" id="A0AAU9K9S5"/>
<feature type="domain" description="HTH myb-type" evidence="3">
    <location>
        <begin position="2"/>
        <end position="55"/>
    </location>
</feature>
<evidence type="ECO:0000256" key="1">
    <source>
        <dbReference type="ARBA" id="ARBA00023242"/>
    </source>
</evidence>
<dbReference type="EMBL" id="CAJZBQ010000064">
    <property type="protein sequence ID" value="CAG9336341.1"/>
    <property type="molecule type" value="Genomic_DNA"/>
</dbReference>
<gene>
    <name evidence="4" type="ORF">BSTOLATCC_MIC66218</name>
</gene>
<evidence type="ECO:0000313" key="4">
    <source>
        <dbReference type="EMBL" id="CAG9336341.1"/>
    </source>
</evidence>
<dbReference type="SUPFAM" id="SSF46689">
    <property type="entry name" value="Homeodomain-like"/>
    <property type="match status" value="1"/>
</dbReference>
<dbReference type="InterPro" id="IPR001005">
    <property type="entry name" value="SANT/Myb"/>
</dbReference>
<dbReference type="PROSITE" id="PS51294">
    <property type="entry name" value="HTH_MYB"/>
    <property type="match status" value="1"/>
</dbReference>
<dbReference type="SMART" id="SM00717">
    <property type="entry name" value="SANT"/>
    <property type="match status" value="1"/>
</dbReference>